<dbReference type="SUPFAM" id="SSF56112">
    <property type="entry name" value="Protein kinase-like (PK-like)"/>
    <property type="match status" value="1"/>
</dbReference>
<evidence type="ECO:0008006" key="6">
    <source>
        <dbReference type="Google" id="ProtNLM"/>
    </source>
</evidence>
<dbReference type="InterPro" id="IPR050167">
    <property type="entry name" value="Ser_Thr_protein_kinase"/>
</dbReference>
<name>A0ABD0WYG5_UMBPY</name>
<comment type="caution">
    <text evidence="4">The sequence shown here is derived from an EMBL/GenBank/DDBJ whole genome shotgun (WGS) entry which is preliminary data.</text>
</comment>
<dbReference type="Proteomes" id="UP001557470">
    <property type="component" value="Unassembled WGS sequence"/>
</dbReference>
<dbReference type="Pfam" id="PF00069">
    <property type="entry name" value="Pkinase"/>
    <property type="match status" value="1"/>
</dbReference>
<feature type="domain" description="Tudor" evidence="3">
    <location>
        <begin position="40"/>
        <end position="114"/>
    </location>
</feature>
<dbReference type="InterPro" id="IPR035437">
    <property type="entry name" value="SNase_OB-fold_sf"/>
</dbReference>
<dbReference type="EMBL" id="JAGEUA010000004">
    <property type="protein sequence ID" value="KAL0985456.1"/>
    <property type="molecule type" value="Genomic_DNA"/>
</dbReference>
<reference evidence="4 5" key="1">
    <citation type="submission" date="2024-06" db="EMBL/GenBank/DDBJ databases">
        <authorList>
            <person name="Pan Q."/>
            <person name="Wen M."/>
            <person name="Jouanno E."/>
            <person name="Zahm M."/>
            <person name="Klopp C."/>
            <person name="Cabau C."/>
            <person name="Louis A."/>
            <person name="Berthelot C."/>
            <person name="Parey E."/>
            <person name="Roest Crollius H."/>
            <person name="Montfort J."/>
            <person name="Robinson-Rechavi M."/>
            <person name="Bouchez O."/>
            <person name="Lampietro C."/>
            <person name="Lopez Roques C."/>
            <person name="Donnadieu C."/>
            <person name="Postlethwait J."/>
            <person name="Bobe J."/>
            <person name="Verreycken H."/>
            <person name="Guiguen Y."/>
        </authorList>
    </citation>
    <scope>NUCLEOTIDE SEQUENCE [LARGE SCALE GENOMIC DNA]</scope>
    <source>
        <strain evidence="4">Up_M1</strain>
        <tissue evidence="4">Testis</tissue>
    </source>
</reference>
<dbReference type="InterPro" id="IPR000719">
    <property type="entry name" value="Prot_kinase_dom"/>
</dbReference>
<protein>
    <recommendedName>
        <fullName evidence="6">Serine/threonine-protein kinase 31</fullName>
    </recommendedName>
</protein>
<evidence type="ECO:0000313" key="4">
    <source>
        <dbReference type="EMBL" id="KAL0985456.1"/>
    </source>
</evidence>
<dbReference type="SMART" id="SM00333">
    <property type="entry name" value="TUDOR"/>
    <property type="match status" value="1"/>
</dbReference>
<dbReference type="InterPro" id="IPR011009">
    <property type="entry name" value="Kinase-like_dom_sf"/>
</dbReference>
<dbReference type="Gene3D" id="1.10.510.10">
    <property type="entry name" value="Transferase(Phosphotransferase) domain 1"/>
    <property type="match status" value="1"/>
</dbReference>
<feature type="region of interest" description="Disordered" evidence="1">
    <location>
        <begin position="271"/>
        <end position="298"/>
    </location>
</feature>
<evidence type="ECO:0000313" key="5">
    <source>
        <dbReference type="Proteomes" id="UP001557470"/>
    </source>
</evidence>
<feature type="domain" description="Protein kinase" evidence="2">
    <location>
        <begin position="651"/>
        <end position="940"/>
    </location>
</feature>
<dbReference type="InterPro" id="IPR002999">
    <property type="entry name" value="Tudor"/>
</dbReference>
<dbReference type="SMART" id="SM00220">
    <property type="entry name" value="S_TKc"/>
    <property type="match status" value="1"/>
</dbReference>
<proteinExistence type="predicted"/>
<sequence>MEQSMMDRENMELVGVTHIVDAITFWAQNVNEHQAIEKMSMVLAESCPTSPRLLGIPNPQKIYGSVFSEDCCWYRCKVLQQIDDKFHVSYIDYGNTEFVSRSGLVELPEDLHSPCFSKKYKFWGVQLSSDKDTPHFQQGKAFLQTQIFGKRVRIQKKSVCVDGTVLIQAFQGNRDIGEEVLKMKFAKHILPGSSSESPMSVQALQESPGLWSQWTLDRAVPNRDKDMLPVLACMPKLRPAFGDQRPQSLKEKSLATAQYTANMRKMDHEVVEENQRRKVDENAQPQSSQHTVDMPRGIRSEHQVDFQENGTHGDEDQCLSVTEQFGRLAEKVQSLRGLRECILGNAGSNSLMEAIDVVLTNRISAPVAMEKTELAWSDYNIAQEKIKSCQTKEQLRAMIDNRDKTRAVLAASVEDFLQEAKGLPVRQRMAKLEEVRCSLMTVFGPPSLDDDVGGQAFEQYLQWWTERNRHTMSIRYETDKALEALCTWSENVGKFFCLSAKTTLGVIDIVDGLMDWLKQAEMKVSNELDWSISLGKCHESKVVSDAFHKLMQHIHQEQKILTDIMERDLQNNAFKLELLQWHGASPNPEALISVKKSIRSLRSQLKWRQVEESSLEEAEDFDLTKILKKKEEIAETRKALFQEVGQEGKERMKLSALAEGSFPELPLLYPEAGIHRYMSSGGLLADSLDRDMFDAEPMRELSTRRPLVCTEFQGQRVILKSYTINEEAEAGVMERCSQFHRARTQSQTPTDSVILPLLALFFGKSDPIAYVMVPYFPNGSLGAVQAATPLTATETVKVMRGVARGLQALHSAGITHASINPNNVFILHRQQGLVGDFDFTKGPVQRAVDSGMVAGSISLVAPELRQTPGTPPSSASDMYSYGCLLLWLHAPGFSGAPEVGKLSLDVSGVKLEASLHSLLSKLLVSAGRLSAAETLTDDYFLSDQ</sequence>
<feature type="compositionally biased region" description="Basic and acidic residues" evidence="1">
    <location>
        <begin position="271"/>
        <end position="281"/>
    </location>
</feature>
<evidence type="ECO:0000256" key="1">
    <source>
        <dbReference type="SAM" id="MobiDB-lite"/>
    </source>
</evidence>
<dbReference type="SUPFAM" id="SSF63748">
    <property type="entry name" value="Tudor/PWWP/MBT"/>
    <property type="match status" value="1"/>
</dbReference>
<dbReference type="CDD" id="cd20430">
    <property type="entry name" value="Tudor_TDRD8"/>
    <property type="match status" value="1"/>
</dbReference>
<dbReference type="Gene3D" id="2.40.50.90">
    <property type="match status" value="1"/>
</dbReference>
<dbReference type="Pfam" id="PF00567">
    <property type="entry name" value="TUDOR"/>
    <property type="match status" value="1"/>
</dbReference>
<dbReference type="FunFam" id="2.30.30.140:FF:000018">
    <property type="entry name" value="Serine/threonine-protein kinase 31"/>
    <property type="match status" value="1"/>
</dbReference>
<dbReference type="PROSITE" id="PS50011">
    <property type="entry name" value="PROTEIN_KINASE_DOM"/>
    <property type="match status" value="1"/>
</dbReference>
<organism evidence="4 5">
    <name type="scientific">Umbra pygmaea</name>
    <name type="common">Eastern mudminnow</name>
    <dbReference type="NCBI Taxonomy" id="75934"/>
    <lineage>
        <taxon>Eukaryota</taxon>
        <taxon>Metazoa</taxon>
        <taxon>Chordata</taxon>
        <taxon>Craniata</taxon>
        <taxon>Vertebrata</taxon>
        <taxon>Euteleostomi</taxon>
        <taxon>Actinopterygii</taxon>
        <taxon>Neopterygii</taxon>
        <taxon>Teleostei</taxon>
        <taxon>Protacanthopterygii</taxon>
        <taxon>Esociformes</taxon>
        <taxon>Umbridae</taxon>
        <taxon>Umbra</taxon>
    </lineage>
</organism>
<gene>
    <name evidence="4" type="ORF">UPYG_G00157130</name>
</gene>
<dbReference type="PANTHER" id="PTHR23257">
    <property type="entry name" value="SERINE-THREONINE PROTEIN KINASE"/>
    <property type="match status" value="1"/>
</dbReference>
<dbReference type="InterPro" id="IPR047383">
    <property type="entry name" value="Tudor_TDRD8"/>
</dbReference>
<dbReference type="AlphaFoldDB" id="A0ABD0WYG5"/>
<evidence type="ECO:0000259" key="3">
    <source>
        <dbReference type="PROSITE" id="PS50304"/>
    </source>
</evidence>
<evidence type="ECO:0000259" key="2">
    <source>
        <dbReference type="PROSITE" id="PS50011"/>
    </source>
</evidence>
<keyword evidence="5" id="KW-1185">Reference proteome</keyword>
<dbReference type="PROSITE" id="PS50304">
    <property type="entry name" value="TUDOR"/>
    <property type="match status" value="1"/>
</dbReference>
<accession>A0ABD0WYG5</accession>
<dbReference type="Gene3D" id="2.30.30.140">
    <property type="match status" value="1"/>
</dbReference>